<accession>A0A6G9Z997</accession>
<evidence type="ECO:0000313" key="1">
    <source>
        <dbReference type="EMBL" id="QIS22165.1"/>
    </source>
</evidence>
<proteinExistence type="predicted"/>
<evidence type="ECO:0000313" key="2">
    <source>
        <dbReference type="Proteomes" id="UP000500953"/>
    </source>
</evidence>
<sequence>MLLEPAVRPPELLADLSNLIILTAQTGDEWQSTCDLVAQHALPVFREYRCRTVEVARAGPRRADGIVVLQDSREPIRMHPDPEESGYYALSREGRDNGVMPVLSSRACSSKAKGWPLDYWRDRELGSRPYIHAVGFNAEEGRRIVRDTAVTLGGRRCPIYPLHVAGWNRQRCSDYLYGLFGVRWPKSCCRQCCFVSAVSGWPDQLARFRAAPRESYRHVVDEFVTVALNRNSPLFGRAGTLADRLARGNANLVLALADRDMAAAEWALYRVRRLYYGRAQAVRSLHIACRGTRLQMDDALQSVAAALGIQPLTEAGHTRLWLARRPDSEQYPHWEEFLVAAPATARPKDGRSFETQWHTRVPRDAVHLGLAAGDILAALGSSARDEQLSPVPMVLTAS</sequence>
<dbReference type="EMBL" id="CP046173">
    <property type="protein sequence ID" value="QIS22165.1"/>
    <property type="molecule type" value="Genomic_DNA"/>
</dbReference>
<name>A0A6G9Z997_9NOCA</name>
<dbReference type="Proteomes" id="UP000500953">
    <property type="component" value="Chromosome"/>
</dbReference>
<organism evidence="1 2">
    <name type="scientific">Nocardia terpenica</name>
    <dbReference type="NCBI Taxonomy" id="455432"/>
    <lineage>
        <taxon>Bacteria</taxon>
        <taxon>Bacillati</taxon>
        <taxon>Actinomycetota</taxon>
        <taxon>Actinomycetes</taxon>
        <taxon>Mycobacteriales</taxon>
        <taxon>Nocardiaceae</taxon>
        <taxon>Nocardia</taxon>
    </lineage>
</organism>
<dbReference type="RefSeq" id="WP_167489607.1">
    <property type="nucleotide sequence ID" value="NZ_CP046173.1"/>
</dbReference>
<dbReference type="AlphaFoldDB" id="A0A6G9Z997"/>
<reference evidence="1 2" key="1">
    <citation type="journal article" date="2019" name="ACS Chem. Biol.">
        <title>Identification and Mobilization of a Cryptic Antibiotic Biosynthesis Gene Locus from a Human-Pathogenic Nocardia Isolate.</title>
        <authorList>
            <person name="Herisse M."/>
            <person name="Ishida K."/>
            <person name="Porter J.L."/>
            <person name="Howden B."/>
            <person name="Hertweck C."/>
            <person name="Stinear T.P."/>
            <person name="Pidot S.J."/>
        </authorList>
    </citation>
    <scope>NUCLEOTIDE SEQUENCE [LARGE SCALE GENOMIC DNA]</scope>
    <source>
        <strain evidence="1 2">AUSMDU00012715</strain>
    </source>
</reference>
<protein>
    <submittedName>
        <fullName evidence="1">Uncharacterized protein</fullName>
    </submittedName>
</protein>
<gene>
    <name evidence="1" type="ORF">F6W96_31290</name>
</gene>